<reference evidence="3" key="1">
    <citation type="submission" date="2016-06" db="UniProtKB">
        <authorList>
            <consortium name="WormBaseParasite"/>
        </authorList>
    </citation>
    <scope>IDENTIFICATION</scope>
</reference>
<dbReference type="WBParaSite" id="SCUD_0000184701-mRNA-1">
    <property type="protein sequence ID" value="SCUD_0000184701-mRNA-1"/>
    <property type="gene ID" value="SCUD_0000184701"/>
</dbReference>
<reference evidence="1 2" key="2">
    <citation type="submission" date="2018-11" db="EMBL/GenBank/DDBJ databases">
        <authorList>
            <consortium name="Pathogen Informatics"/>
        </authorList>
    </citation>
    <scope>NUCLEOTIDE SEQUENCE [LARGE SCALE GENOMIC DNA]</scope>
    <source>
        <strain evidence="1">Dakar</strain>
        <strain evidence="2">Dakar, Senegal</strain>
    </source>
</reference>
<evidence type="ECO:0000313" key="2">
    <source>
        <dbReference type="Proteomes" id="UP000279833"/>
    </source>
</evidence>
<dbReference type="Proteomes" id="UP000279833">
    <property type="component" value="Unassembled WGS sequence"/>
</dbReference>
<proteinExistence type="predicted"/>
<sequence>MCICNCKYYCLHHATLNVVQFDSGKENVWRENSQT</sequence>
<evidence type="ECO:0000313" key="3">
    <source>
        <dbReference type="WBParaSite" id="SCUD_0000184701-mRNA-1"/>
    </source>
</evidence>
<gene>
    <name evidence="1" type="ORF">SCUD_LOCUS1848</name>
</gene>
<organism evidence="3">
    <name type="scientific">Schistosoma curassoni</name>
    <dbReference type="NCBI Taxonomy" id="6186"/>
    <lineage>
        <taxon>Eukaryota</taxon>
        <taxon>Metazoa</taxon>
        <taxon>Spiralia</taxon>
        <taxon>Lophotrochozoa</taxon>
        <taxon>Platyhelminthes</taxon>
        <taxon>Trematoda</taxon>
        <taxon>Digenea</taxon>
        <taxon>Strigeidida</taxon>
        <taxon>Schistosomatoidea</taxon>
        <taxon>Schistosomatidae</taxon>
        <taxon>Schistosoma</taxon>
    </lineage>
</organism>
<name>A0A183JGM6_9TREM</name>
<dbReference type="AlphaFoldDB" id="A0A183JGM6"/>
<protein>
    <submittedName>
        <fullName evidence="1 3">Uncharacterized protein</fullName>
    </submittedName>
</protein>
<evidence type="ECO:0000313" key="1">
    <source>
        <dbReference type="EMBL" id="VDO70447.1"/>
    </source>
</evidence>
<dbReference type="EMBL" id="UZAK01001611">
    <property type="protein sequence ID" value="VDO70447.1"/>
    <property type="molecule type" value="Genomic_DNA"/>
</dbReference>
<keyword evidence="2" id="KW-1185">Reference proteome</keyword>
<accession>A0A183JGM6</accession>